<dbReference type="InterPro" id="IPR003870">
    <property type="entry name" value="DUF222"/>
</dbReference>
<keyword evidence="3" id="KW-1185">Reference proteome</keyword>
<dbReference type="SMART" id="SM00507">
    <property type="entry name" value="HNHc"/>
    <property type="match status" value="1"/>
</dbReference>
<evidence type="ECO:0000313" key="3">
    <source>
        <dbReference type="Proteomes" id="UP000192801"/>
    </source>
</evidence>
<name>A0A1X0D7F7_9MYCO</name>
<dbReference type="Proteomes" id="UP000192801">
    <property type="component" value="Unassembled WGS sequence"/>
</dbReference>
<feature type="compositionally biased region" description="Basic and acidic residues" evidence="1">
    <location>
        <begin position="455"/>
        <end position="472"/>
    </location>
</feature>
<dbReference type="OrthoDB" id="4775237at2"/>
<dbReference type="RefSeq" id="WP_083031982.1">
    <property type="nucleotide sequence ID" value="NZ_AP022618.1"/>
</dbReference>
<comment type="caution">
    <text evidence="2">The sequence shown here is derived from an EMBL/GenBank/DDBJ whole genome shotgun (WGS) entry which is preliminary data.</text>
</comment>
<proteinExistence type="predicted"/>
<feature type="compositionally biased region" description="Basic residues" evidence="1">
    <location>
        <begin position="444"/>
        <end position="454"/>
    </location>
</feature>
<organism evidence="2 3">
    <name type="scientific">Mycolicibacterium insubricum</name>
    <dbReference type="NCBI Taxonomy" id="444597"/>
    <lineage>
        <taxon>Bacteria</taxon>
        <taxon>Bacillati</taxon>
        <taxon>Actinomycetota</taxon>
        <taxon>Actinomycetes</taxon>
        <taxon>Mycobacteriales</taxon>
        <taxon>Mycobacteriaceae</taxon>
        <taxon>Mycolicibacterium</taxon>
    </lineage>
</organism>
<evidence type="ECO:0000313" key="2">
    <source>
        <dbReference type="EMBL" id="ORA68102.1"/>
    </source>
</evidence>
<gene>
    <name evidence="2" type="ORF">BST26_14850</name>
</gene>
<dbReference type="InterPro" id="IPR003615">
    <property type="entry name" value="HNH_nuc"/>
</dbReference>
<protein>
    <submittedName>
        <fullName evidence="2">Uncharacterized protein</fullName>
    </submittedName>
</protein>
<dbReference type="EMBL" id="MVHS01000038">
    <property type="protein sequence ID" value="ORA68102.1"/>
    <property type="molecule type" value="Genomic_DNA"/>
</dbReference>
<accession>A0A1X0D7F7</accession>
<evidence type="ECO:0000256" key="1">
    <source>
        <dbReference type="SAM" id="MobiDB-lite"/>
    </source>
</evidence>
<sequence>MFEVVVSDPAELRGLDDAALIDAMTAANRAANAVEARKLAIIAEFTHRRCDEEEHPEWGCDDWDAAAAEISCALTVGHGRAMRQMRIGLAMADRLPKVGAAFLAGAFDVTAAATLAERTSLVTDADALRSIDARLAAAALGFPALSKMKLERAIDAAVAELDPDAVHRAQGSYEGREINIGDPRNDENGLATVWGRLTATDAVLFDAALNNLARTVCDDDPRTLRQRRADAVGALSARADRLTCRCDDPKCPAKTGKIPAATIHVHVVAQTVASRKAAIMLDRPGTVLPPTVLDEVIANGARVQDLPKPKDEPEPRYRPSAGLADFIRSRDMTCRHPGCDRPAYQCDLDHVDARSDGGATHPANLGPRCRRHHLVKTFWHGWTNHQEPDGTLTITTPTGHSYTTKPLSALLFPDWDTSTGPAPPPRRRRKSPSPDAGVMMPVRKTTRRKARARRIKQERESNALARALEHARVGAAVAEADRTPPPGYDEPPPF</sequence>
<feature type="compositionally biased region" description="Pro residues" evidence="1">
    <location>
        <begin position="483"/>
        <end position="494"/>
    </location>
</feature>
<dbReference type="CDD" id="cd00085">
    <property type="entry name" value="HNHc"/>
    <property type="match status" value="1"/>
</dbReference>
<reference evidence="2 3" key="1">
    <citation type="submission" date="2016-12" db="EMBL/GenBank/DDBJ databases">
        <title>The new phylogeny of genus Mycobacterium.</title>
        <authorList>
            <person name="Tortoli E."/>
            <person name="Trovato A."/>
            <person name="Cirillo D.M."/>
        </authorList>
    </citation>
    <scope>NUCLEOTIDE SEQUENCE [LARGE SCALE GENOMIC DNA]</scope>
    <source>
        <strain evidence="2 3">DSM 45130</strain>
    </source>
</reference>
<feature type="region of interest" description="Disordered" evidence="1">
    <location>
        <begin position="412"/>
        <end position="494"/>
    </location>
</feature>
<dbReference type="AlphaFoldDB" id="A0A1X0D7F7"/>
<dbReference type="STRING" id="444597.BST26_14850"/>
<dbReference type="Gene3D" id="1.10.30.50">
    <property type="match status" value="1"/>
</dbReference>
<dbReference type="Pfam" id="PF02720">
    <property type="entry name" value="DUF222"/>
    <property type="match status" value="1"/>
</dbReference>